<reference evidence="14" key="4">
    <citation type="submission" date="2019-03" db="UniProtKB">
        <authorList>
            <consortium name="EnsemblPlants"/>
        </authorList>
    </citation>
    <scope>IDENTIFICATION</scope>
</reference>
<name>A0A453T7M7_AEGTS</name>
<dbReference type="GO" id="GO:0004497">
    <property type="term" value="F:monooxygenase activity"/>
    <property type="evidence" value="ECO:0007669"/>
    <property type="project" value="UniProtKB-KW"/>
</dbReference>
<evidence type="ECO:0000256" key="9">
    <source>
        <dbReference type="ARBA" id="ARBA00023033"/>
    </source>
</evidence>
<dbReference type="PRINTS" id="PR00463">
    <property type="entry name" value="EP450I"/>
</dbReference>
<reference evidence="15" key="1">
    <citation type="journal article" date="2014" name="Science">
        <title>Ancient hybridizations among the ancestral genomes of bread wheat.</title>
        <authorList>
            <consortium name="International Wheat Genome Sequencing Consortium,"/>
            <person name="Marcussen T."/>
            <person name="Sandve S.R."/>
            <person name="Heier L."/>
            <person name="Spannagl M."/>
            <person name="Pfeifer M."/>
            <person name="Jakobsen K.S."/>
            <person name="Wulff B.B."/>
            <person name="Steuernagel B."/>
            <person name="Mayer K.F."/>
            <person name="Olsen O.A."/>
        </authorList>
    </citation>
    <scope>NUCLEOTIDE SEQUENCE [LARGE SCALE GENOMIC DNA]</scope>
    <source>
        <strain evidence="15">cv. AL8/78</strain>
    </source>
</reference>
<dbReference type="Gene3D" id="1.10.630.10">
    <property type="entry name" value="Cytochrome P450"/>
    <property type="match status" value="1"/>
</dbReference>
<protein>
    <recommendedName>
        <fullName evidence="16">Cytochrome P450</fullName>
    </recommendedName>
</protein>
<keyword evidence="3 11" id="KW-0349">Heme</keyword>
<comment type="cofactor">
    <cofactor evidence="11">
        <name>heme</name>
        <dbReference type="ChEBI" id="CHEBI:30413"/>
    </cofactor>
</comment>
<organism evidence="14 15">
    <name type="scientific">Aegilops tauschii subsp. strangulata</name>
    <name type="common">Goatgrass</name>
    <dbReference type="NCBI Taxonomy" id="200361"/>
    <lineage>
        <taxon>Eukaryota</taxon>
        <taxon>Viridiplantae</taxon>
        <taxon>Streptophyta</taxon>
        <taxon>Embryophyta</taxon>
        <taxon>Tracheophyta</taxon>
        <taxon>Spermatophyta</taxon>
        <taxon>Magnoliopsida</taxon>
        <taxon>Liliopsida</taxon>
        <taxon>Poales</taxon>
        <taxon>Poaceae</taxon>
        <taxon>BOP clade</taxon>
        <taxon>Pooideae</taxon>
        <taxon>Triticodae</taxon>
        <taxon>Triticeae</taxon>
        <taxon>Triticinae</taxon>
        <taxon>Aegilops</taxon>
    </lineage>
</organism>
<evidence type="ECO:0000256" key="7">
    <source>
        <dbReference type="ARBA" id="ARBA00023002"/>
    </source>
</evidence>
<sequence>SSILLPDNFVHLQLAGPEKSTRHPSLILVFSPAVSRRCTDTIFGAAHIQRLSERDGFVHRTLTTHNMDTLGSPPWSLLCALGALLAALWCAGRALTGAWLRPRRLARALRSQGVSGTQYRFPSGDMKEYVRLIAAACSQPMPLSLHAVAARAVPFDHAIIKQHGKVALTWFGPEPRVVVADPRLFREILSNKQGQFGKQRSILRIERLLANGLTTHQGDKWVAHRRIINHAFHLEKLKRMLPAFAECSSELVRRWGDSMGQSDVQEIDVWPEFQNLTGDVISRVAFGSSFGEGRKIFQLQSEQAQNAVKMANVMYIPGYRFLPTKLNTRMKANAREVELLLKGVITKRERAMKDGHADNDDLLGVMMESNIEESQEAGSSMPTMTTDDIVGELKLFYFAGMETTAVLLTWAMVLLSMHPEWQDRAREEVLRVFGKNQPDSEGINRLKVVTMILYEVLRLYPPILLLGREAYKETELGGVTYPAGVTFALPIVCIHHDPDVWGEDVDEFKPERFAEGIAGASKNSPAFFPFGRGPRICVGQNFALLEAKMGLSVILQHFMFELSPSYTHSPCPVSTLQPQHGSHRLSSRNSKN</sequence>
<dbReference type="STRING" id="200361.A0A453T7M7"/>
<keyword evidence="4" id="KW-0812">Transmembrane</keyword>
<evidence type="ECO:0000256" key="2">
    <source>
        <dbReference type="ARBA" id="ARBA00010617"/>
    </source>
</evidence>
<dbReference type="GO" id="GO:0006629">
    <property type="term" value="P:lipid metabolic process"/>
    <property type="evidence" value="ECO:0007669"/>
    <property type="project" value="UniProtKB-ARBA"/>
</dbReference>
<keyword evidence="10" id="KW-0472">Membrane</keyword>
<dbReference type="Proteomes" id="UP000015105">
    <property type="component" value="Chromosome 7D"/>
</dbReference>
<reference evidence="14" key="3">
    <citation type="journal article" date="2017" name="Nature">
        <title>Genome sequence of the progenitor of the wheat D genome Aegilops tauschii.</title>
        <authorList>
            <person name="Luo M.C."/>
            <person name="Gu Y.Q."/>
            <person name="Puiu D."/>
            <person name="Wang H."/>
            <person name="Twardziok S.O."/>
            <person name="Deal K.R."/>
            <person name="Huo N."/>
            <person name="Zhu T."/>
            <person name="Wang L."/>
            <person name="Wang Y."/>
            <person name="McGuire P.E."/>
            <person name="Liu S."/>
            <person name="Long H."/>
            <person name="Ramasamy R.K."/>
            <person name="Rodriguez J.C."/>
            <person name="Van S.L."/>
            <person name="Yuan L."/>
            <person name="Wang Z."/>
            <person name="Xia Z."/>
            <person name="Xiao L."/>
            <person name="Anderson O.D."/>
            <person name="Ouyang S."/>
            <person name="Liang Y."/>
            <person name="Zimin A.V."/>
            <person name="Pertea G."/>
            <person name="Qi P."/>
            <person name="Bennetzen J.L."/>
            <person name="Dai X."/>
            <person name="Dawson M.W."/>
            <person name="Muller H.G."/>
            <person name="Kugler K."/>
            <person name="Rivarola-Duarte L."/>
            <person name="Spannagl M."/>
            <person name="Mayer K.F.X."/>
            <person name="Lu F.H."/>
            <person name="Bevan M.W."/>
            <person name="Leroy P."/>
            <person name="Li P."/>
            <person name="You F.M."/>
            <person name="Sun Q."/>
            <person name="Liu Z."/>
            <person name="Lyons E."/>
            <person name="Wicker T."/>
            <person name="Salzberg S.L."/>
            <person name="Devos K.M."/>
            <person name="Dvorak J."/>
        </authorList>
    </citation>
    <scope>NUCLEOTIDE SEQUENCE [LARGE SCALE GENOMIC DNA]</scope>
    <source>
        <strain evidence="14">cv. AL8/78</strain>
    </source>
</reference>
<accession>A0A453T7M7</accession>
<keyword evidence="6" id="KW-1133">Transmembrane helix</keyword>
<dbReference type="InterPro" id="IPR050665">
    <property type="entry name" value="Cytochrome_P450_Monooxygen"/>
</dbReference>
<evidence type="ECO:0000256" key="13">
    <source>
        <dbReference type="SAM" id="MobiDB-lite"/>
    </source>
</evidence>
<evidence type="ECO:0008006" key="16">
    <source>
        <dbReference type="Google" id="ProtNLM"/>
    </source>
</evidence>
<dbReference type="PROSITE" id="PS00086">
    <property type="entry name" value="CYTOCHROME_P450"/>
    <property type="match status" value="1"/>
</dbReference>
<keyword evidence="8 11" id="KW-0408">Iron</keyword>
<dbReference type="PANTHER" id="PTHR24282:SF171">
    <property type="entry name" value="OS01G0628900 PROTEIN"/>
    <property type="match status" value="1"/>
</dbReference>
<dbReference type="PANTHER" id="PTHR24282">
    <property type="entry name" value="CYTOCHROME P450 FAMILY MEMBER"/>
    <property type="match status" value="1"/>
</dbReference>
<feature type="binding site" description="axial binding residue" evidence="11">
    <location>
        <position position="537"/>
    </location>
    <ligand>
        <name>heme</name>
        <dbReference type="ChEBI" id="CHEBI:30413"/>
    </ligand>
    <ligandPart>
        <name>Fe</name>
        <dbReference type="ChEBI" id="CHEBI:18248"/>
    </ligandPart>
</feature>
<evidence type="ECO:0000256" key="11">
    <source>
        <dbReference type="PIRSR" id="PIRSR602401-1"/>
    </source>
</evidence>
<dbReference type="Gramene" id="AET7Gv21277400.2">
    <property type="protein sequence ID" value="AET7Gv21277400.2"/>
    <property type="gene ID" value="AET7Gv21277400"/>
</dbReference>
<dbReference type="InterPro" id="IPR001128">
    <property type="entry name" value="Cyt_P450"/>
</dbReference>
<evidence type="ECO:0000256" key="5">
    <source>
        <dbReference type="ARBA" id="ARBA00022723"/>
    </source>
</evidence>
<reference evidence="14" key="5">
    <citation type="journal article" date="2021" name="G3 (Bethesda)">
        <title>Aegilops tauschii genome assembly Aet v5.0 features greater sequence contiguity and improved annotation.</title>
        <authorList>
            <person name="Wang L."/>
            <person name="Zhu T."/>
            <person name="Rodriguez J.C."/>
            <person name="Deal K.R."/>
            <person name="Dubcovsky J."/>
            <person name="McGuire P.E."/>
            <person name="Lux T."/>
            <person name="Spannagl M."/>
            <person name="Mayer K.F.X."/>
            <person name="Baldrich P."/>
            <person name="Meyers B.C."/>
            <person name="Huo N."/>
            <person name="Gu Y.Q."/>
            <person name="Zhou H."/>
            <person name="Devos K.M."/>
            <person name="Bennetzen J.L."/>
            <person name="Unver T."/>
            <person name="Budak H."/>
            <person name="Gulick P.J."/>
            <person name="Galiba G."/>
            <person name="Kalapos B."/>
            <person name="Nelson D.R."/>
            <person name="Li P."/>
            <person name="You F.M."/>
            <person name="Luo M.C."/>
            <person name="Dvorak J."/>
        </authorList>
    </citation>
    <scope>NUCLEOTIDE SEQUENCE [LARGE SCALE GENOMIC DNA]</scope>
    <source>
        <strain evidence="14">cv. AL8/78</strain>
    </source>
</reference>
<keyword evidence="9 12" id="KW-0503">Monooxygenase</keyword>
<evidence type="ECO:0000256" key="10">
    <source>
        <dbReference type="ARBA" id="ARBA00023136"/>
    </source>
</evidence>
<dbReference type="InterPro" id="IPR017972">
    <property type="entry name" value="Cyt_P450_CS"/>
</dbReference>
<dbReference type="AlphaFoldDB" id="A0A453T7M7"/>
<evidence type="ECO:0000256" key="8">
    <source>
        <dbReference type="ARBA" id="ARBA00023004"/>
    </source>
</evidence>
<dbReference type="GO" id="GO:0020037">
    <property type="term" value="F:heme binding"/>
    <property type="evidence" value="ECO:0007669"/>
    <property type="project" value="InterPro"/>
</dbReference>
<evidence type="ECO:0000256" key="4">
    <source>
        <dbReference type="ARBA" id="ARBA00022692"/>
    </source>
</evidence>
<dbReference type="EnsemblPlants" id="AET7Gv21277400.2">
    <property type="protein sequence ID" value="AET7Gv21277400.2"/>
    <property type="gene ID" value="AET7Gv21277400"/>
</dbReference>
<dbReference type="GO" id="GO:0005506">
    <property type="term" value="F:iron ion binding"/>
    <property type="evidence" value="ECO:0007669"/>
    <property type="project" value="InterPro"/>
</dbReference>
<dbReference type="PRINTS" id="PR00385">
    <property type="entry name" value="P450"/>
</dbReference>
<feature type="compositionally biased region" description="Basic residues" evidence="13">
    <location>
        <begin position="581"/>
        <end position="592"/>
    </location>
</feature>
<evidence type="ECO:0000256" key="6">
    <source>
        <dbReference type="ARBA" id="ARBA00022989"/>
    </source>
</evidence>
<feature type="region of interest" description="Disordered" evidence="13">
    <location>
        <begin position="573"/>
        <end position="592"/>
    </location>
</feature>
<comment type="subcellular location">
    <subcellularLocation>
        <location evidence="1">Membrane</location>
    </subcellularLocation>
</comment>
<comment type="similarity">
    <text evidence="2 12">Belongs to the cytochrome P450 family.</text>
</comment>
<dbReference type="GO" id="GO:0016020">
    <property type="term" value="C:membrane"/>
    <property type="evidence" value="ECO:0007669"/>
    <property type="project" value="UniProtKB-SubCell"/>
</dbReference>
<proteinExistence type="inferred from homology"/>
<reference evidence="15" key="2">
    <citation type="journal article" date="2017" name="Nat. Plants">
        <title>The Aegilops tauschii genome reveals multiple impacts of transposons.</title>
        <authorList>
            <person name="Zhao G."/>
            <person name="Zou C."/>
            <person name="Li K."/>
            <person name="Wang K."/>
            <person name="Li T."/>
            <person name="Gao L."/>
            <person name="Zhang X."/>
            <person name="Wang H."/>
            <person name="Yang Z."/>
            <person name="Liu X."/>
            <person name="Jiang W."/>
            <person name="Mao L."/>
            <person name="Kong X."/>
            <person name="Jiao Y."/>
            <person name="Jia J."/>
        </authorList>
    </citation>
    <scope>NUCLEOTIDE SEQUENCE [LARGE SCALE GENOMIC DNA]</scope>
    <source>
        <strain evidence="15">cv. AL8/78</strain>
    </source>
</reference>
<dbReference type="InterPro" id="IPR036396">
    <property type="entry name" value="Cyt_P450_sf"/>
</dbReference>
<evidence type="ECO:0000256" key="1">
    <source>
        <dbReference type="ARBA" id="ARBA00004370"/>
    </source>
</evidence>
<dbReference type="Pfam" id="PF00067">
    <property type="entry name" value="p450"/>
    <property type="match status" value="1"/>
</dbReference>
<keyword evidence="15" id="KW-1185">Reference proteome</keyword>
<keyword evidence="5 11" id="KW-0479">Metal-binding</keyword>
<evidence type="ECO:0000256" key="3">
    <source>
        <dbReference type="ARBA" id="ARBA00022617"/>
    </source>
</evidence>
<evidence type="ECO:0000313" key="14">
    <source>
        <dbReference type="EnsemblPlants" id="AET7Gv21277400.2"/>
    </source>
</evidence>
<evidence type="ECO:0000256" key="12">
    <source>
        <dbReference type="RuleBase" id="RU000461"/>
    </source>
</evidence>
<dbReference type="GO" id="GO:0016705">
    <property type="term" value="F:oxidoreductase activity, acting on paired donors, with incorporation or reduction of molecular oxygen"/>
    <property type="evidence" value="ECO:0007669"/>
    <property type="project" value="InterPro"/>
</dbReference>
<dbReference type="InterPro" id="IPR002401">
    <property type="entry name" value="Cyt_P450_E_grp-I"/>
</dbReference>
<keyword evidence="7 12" id="KW-0560">Oxidoreductase</keyword>
<dbReference type="SUPFAM" id="SSF48264">
    <property type="entry name" value="Cytochrome P450"/>
    <property type="match status" value="1"/>
</dbReference>
<evidence type="ECO:0000313" key="15">
    <source>
        <dbReference type="Proteomes" id="UP000015105"/>
    </source>
</evidence>